<dbReference type="PANTHER" id="PTHR43289">
    <property type="entry name" value="MITOGEN-ACTIVATED PROTEIN KINASE KINASE KINASE 20-RELATED"/>
    <property type="match status" value="1"/>
</dbReference>
<keyword evidence="2 5" id="KW-0547">Nucleotide-binding</keyword>
<sequence length="1123" mass="121705">MQQDVELRWHVRHHRLHQLPRPCGALRALICPVASIAEAKYARGMPPAVDAAATQTESEPLEEDSSAAAHETALADTFLADPPEHAEAASASLDEQGRTIEDRYTLVRHLGRGAHGDVWAADDRILGEQVALKWMRVAHGSMRARIRREITTLRMLRFPGVVRLIDEGIADGRPFLVMELVEGRPFPGAEKPPGTPRRIPWRTLAGSALALLETLSHVHAAGVVHRDLKPENVLVRPDGRPVVLDFGISRLQAPGSERLTSAGQLVGTPLYVAPEQILGRTVDARTDLYAIGVMLYESLTGRVPHEAKDVTSMLRARLVKPALRVEELAPELPAVVARVIDRLLATRIEDRFGSAAEVLAALRGESTNPSARLPWLGRRTAVHEVVDAVQAGRSVDIVGPRGSGRSRCMQEASRELAARGWSAAWTRPSRAPLGSILPLLGEPAGGAELRLESALAWADDALSRALGERAVLFADDAEMLDPWSAKILARYREVPGGVVRSLVSRPPGVSSDEVVEVAPLDEAVLAQLFSGPDKLFHLREDAARALWERTDGLPARIEAELLAWTHLGLARRDGPLFAVDRDALSRLHAGLVVVPSAAMTANDLDDPLHVEETLRWLSLAGRPLTLMQLARVMQCAPWRVEAACEALVLRGAVRRQRHDSFEGRGRVDYPWNELQRAEAHRAIAAILEPGDEGRLHHLLSAGLAREAAREAAVAARRYAVEGDLDAATAALAEGLRAAREQGATPEEAEILTTWAKSAFAQYTPRALDRVLYELTRARTRGAELDRLESLLRAGLAAPGAGGLHALEMADDIEPFQDPELERRRHRIRITAVAARASASLLAEVLEEVEAWAEQSGHPLAQLSLVEGRALQRYHEGRFQEAAALHAQAATLEPWKTGRISLTLNSASALLEAFRHAEAAERATEARALAAQCRDPYWEGRAEWLIRAARYRMGELEGPDHEFVDAVARVGALDLEALVCLNEAAAAMRAGMLGEGAALAGRAASVWLGMGRPFATMLARALAIACGAPPDAGEVETLAERAVACKVPGLGIQALGLLGRVSPEMKGLRKDAIAGLVREIPRTNWDRRMDVLSVNESLEGVVDTPGERVGDDDGNDGPERPAAC</sequence>
<dbReference type="PROSITE" id="PS00107">
    <property type="entry name" value="PROTEIN_KINASE_ATP"/>
    <property type="match status" value="1"/>
</dbReference>
<evidence type="ECO:0000256" key="2">
    <source>
        <dbReference type="ARBA" id="ARBA00022741"/>
    </source>
</evidence>
<dbReference type="PROSITE" id="PS50011">
    <property type="entry name" value="PROTEIN_KINASE_DOM"/>
    <property type="match status" value="1"/>
</dbReference>
<accession>A0A6N7Q1A2</accession>
<protein>
    <submittedName>
        <fullName evidence="8">Protein kinase</fullName>
    </submittedName>
</protein>
<dbReference type="InterPro" id="IPR000719">
    <property type="entry name" value="Prot_kinase_dom"/>
</dbReference>
<evidence type="ECO:0000313" key="9">
    <source>
        <dbReference type="Proteomes" id="UP000440224"/>
    </source>
</evidence>
<dbReference type="InterPro" id="IPR011009">
    <property type="entry name" value="Kinase-like_dom_sf"/>
</dbReference>
<feature type="domain" description="Protein kinase" evidence="7">
    <location>
        <begin position="104"/>
        <end position="376"/>
    </location>
</feature>
<dbReference type="AlphaFoldDB" id="A0A6N7Q1A2"/>
<keyword evidence="1" id="KW-0808">Transferase</keyword>
<dbReference type="SUPFAM" id="SSF52540">
    <property type="entry name" value="P-loop containing nucleoside triphosphate hydrolases"/>
    <property type="match status" value="1"/>
</dbReference>
<dbReference type="SMART" id="SM00220">
    <property type="entry name" value="S_TKc"/>
    <property type="match status" value="1"/>
</dbReference>
<dbReference type="OrthoDB" id="5489650at2"/>
<reference evidence="8 9" key="1">
    <citation type="submission" date="2019-10" db="EMBL/GenBank/DDBJ databases">
        <title>A soil myxobacterium in the family Polyangiaceae.</title>
        <authorList>
            <person name="Li Y."/>
            <person name="Wang J."/>
        </authorList>
    </citation>
    <scope>NUCLEOTIDE SEQUENCE [LARGE SCALE GENOMIC DNA]</scope>
    <source>
        <strain evidence="8 9">DSM 14734</strain>
    </source>
</reference>
<dbReference type="EMBL" id="WJIE01000024">
    <property type="protein sequence ID" value="MRG98063.1"/>
    <property type="molecule type" value="Genomic_DNA"/>
</dbReference>
<feature type="binding site" evidence="5">
    <location>
        <position position="133"/>
    </location>
    <ligand>
        <name>ATP</name>
        <dbReference type="ChEBI" id="CHEBI:30616"/>
    </ligand>
</feature>
<dbReference type="PROSITE" id="PS00108">
    <property type="entry name" value="PROTEIN_KINASE_ST"/>
    <property type="match status" value="1"/>
</dbReference>
<dbReference type="Proteomes" id="UP000440224">
    <property type="component" value="Unassembled WGS sequence"/>
</dbReference>
<dbReference type="Pfam" id="PF00069">
    <property type="entry name" value="Pkinase"/>
    <property type="match status" value="1"/>
</dbReference>
<organism evidence="8 9">
    <name type="scientific">Polyangium spumosum</name>
    <dbReference type="NCBI Taxonomy" id="889282"/>
    <lineage>
        <taxon>Bacteria</taxon>
        <taxon>Pseudomonadati</taxon>
        <taxon>Myxococcota</taxon>
        <taxon>Polyangia</taxon>
        <taxon>Polyangiales</taxon>
        <taxon>Polyangiaceae</taxon>
        <taxon>Polyangium</taxon>
    </lineage>
</organism>
<evidence type="ECO:0000256" key="5">
    <source>
        <dbReference type="PROSITE-ProRule" id="PRU10141"/>
    </source>
</evidence>
<dbReference type="InterPro" id="IPR017441">
    <property type="entry name" value="Protein_kinase_ATP_BS"/>
</dbReference>
<keyword evidence="3 8" id="KW-0418">Kinase</keyword>
<dbReference type="Gene3D" id="3.30.200.20">
    <property type="entry name" value="Phosphorylase Kinase, domain 1"/>
    <property type="match status" value="1"/>
</dbReference>
<dbReference type="InterPro" id="IPR008271">
    <property type="entry name" value="Ser/Thr_kinase_AS"/>
</dbReference>
<dbReference type="SUPFAM" id="SSF56112">
    <property type="entry name" value="Protein kinase-like (PK-like)"/>
    <property type="match status" value="1"/>
</dbReference>
<comment type="caution">
    <text evidence="8">The sequence shown here is derived from an EMBL/GenBank/DDBJ whole genome shotgun (WGS) entry which is preliminary data.</text>
</comment>
<proteinExistence type="predicted"/>
<evidence type="ECO:0000313" key="8">
    <source>
        <dbReference type="EMBL" id="MRG98063.1"/>
    </source>
</evidence>
<evidence type="ECO:0000259" key="7">
    <source>
        <dbReference type="PROSITE" id="PS50011"/>
    </source>
</evidence>
<keyword evidence="9" id="KW-1185">Reference proteome</keyword>
<name>A0A6N7Q1A2_9BACT</name>
<dbReference type="GO" id="GO:0004674">
    <property type="term" value="F:protein serine/threonine kinase activity"/>
    <property type="evidence" value="ECO:0007669"/>
    <property type="project" value="TreeGrafter"/>
</dbReference>
<dbReference type="Gene3D" id="1.10.510.10">
    <property type="entry name" value="Transferase(Phosphotransferase) domain 1"/>
    <property type="match status" value="1"/>
</dbReference>
<gene>
    <name evidence="8" type="ORF">GF068_40065</name>
</gene>
<dbReference type="GO" id="GO:0005524">
    <property type="term" value="F:ATP binding"/>
    <property type="evidence" value="ECO:0007669"/>
    <property type="project" value="UniProtKB-UniRule"/>
</dbReference>
<feature type="region of interest" description="Disordered" evidence="6">
    <location>
        <begin position="1099"/>
        <end position="1123"/>
    </location>
</feature>
<dbReference type="CDD" id="cd14014">
    <property type="entry name" value="STKc_PknB_like"/>
    <property type="match status" value="1"/>
</dbReference>
<evidence type="ECO:0000256" key="3">
    <source>
        <dbReference type="ARBA" id="ARBA00022777"/>
    </source>
</evidence>
<evidence type="ECO:0000256" key="6">
    <source>
        <dbReference type="SAM" id="MobiDB-lite"/>
    </source>
</evidence>
<keyword evidence="4 5" id="KW-0067">ATP-binding</keyword>
<evidence type="ECO:0000256" key="4">
    <source>
        <dbReference type="ARBA" id="ARBA00022840"/>
    </source>
</evidence>
<evidence type="ECO:0000256" key="1">
    <source>
        <dbReference type="ARBA" id="ARBA00022679"/>
    </source>
</evidence>
<dbReference type="InterPro" id="IPR027417">
    <property type="entry name" value="P-loop_NTPase"/>
</dbReference>
<dbReference type="PANTHER" id="PTHR43289:SF6">
    <property type="entry name" value="SERINE_THREONINE-PROTEIN KINASE NEKL-3"/>
    <property type="match status" value="1"/>
</dbReference>